<dbReference type="GO" id="GO:0046122">
    <property type="term" value="P:purine deoxyribonucleoside metabolic process"/>
    <property type="evidence" value="ECO:0007669"/>
    <property type="project" value="Ensembl"/>
</dbReference>
<evidence type="ECO:0000256" key="8">
    <source>
        <dbReference type="ARBA" id="ARBA00048193"/>
    </source>
</evidence>
<keyword evidence="4" id="KW-0547">Nucleotide-binding</keyword>
<evidence type="ECO:0000259" key="9">
    <source>
        <dbReference type="Pfam" id="PF01712"/>
    </source>
</evidence>
<dbReference type="InterPro" id="IPR027417">
    <property type="entry name" value="P-loop_NTPase"/>
</dbReference>
<comment type="catalytic activity">
    <reaction evidence="8">
        <text>2'-deoxycytidine + a ribonucleoside 5'-triphosphate = dCMP + a ribonucleoside 5'-diphosphate + H(+)</text>
        <dbReference type="Rhea" id="RHEA:20061"/>
        <dbReference type="ChEBI" id="CHEBI:15378"/>
        <dbReference type="ChEBI" id="CHEBI:15698"/>
        <dbReference type="ChEBI" id="CHEBI:57566"/>
        <dbReference type="ChEBI" id="CHEBI:57930"/>
        <dbReference type="ChEBI" id="CHEBI:61557"/>
        <dbReference type="EC" id="2.7.1.74"/>
    </reaction>
</comment>
<evidence type="ECO:0000256" key="4">
    <source>
        <dbReference type="ARBA" id="ARBA00022741"/>
    </source>
</evidence>
<evidence type="ECO:0000256" key="3">
    <source>
        <dbReference type="ARBA" id="ARBA00022679"/>
    </source>
</evidence>
<comment type="similarity">
    <text evidence="1">Belongs to the DCK/DGK family.</text>
</comment>
<dbReference type="GO" id="GO:0004138">
    <property type="term" value="F:deoxyguanosine kinase activity"/>
    <property type="evidence" value="ECO:0007669"/>
    <property type="project" value="UniProtKB-EC"/>
</dbReference>
<dbReference type="GO" id="GO:0005524">
    <property type="term" value="F:ATP binding"/>
    <property type="evidence" value="ECO:0007669"/>
    <property type="project" value="UniProtKB-KW"/>
</dbReference>
<comment type="subunit">
    <text evidence="2">Homodimer.</text>
</comment>
<keyword evidence="5" id="KW-0418">Kinase</keyword>
<keyword evidence="6" id="KW-0067">ATP-binding</keyword>
<dbReference type="InterPro" id="IPR050566">
    <property type="entry name" value="Deoxyribonucleoside_kinase"/>
</dbReference>
<evidence type="ECO:0000313" key="11">
    <source>
        <dbReference type="Proteomes" id="UP000694380"/>
    </source>
</evidence>
<dbReference type="GO" id="GO:0005739">
    <property type="term" value="C:mitochondrion"/>
    <property type="evidence" value="ECO:0007669"/>
    <property type="project" value="Ensembl"/>
</dbReference>
<keyword evidence="3" id="KW-0808">Transferase</keyword>
<dbReference type="GO" id="GO:0106383">
    <property type="term" value="P:dAMP salvage"/>
    <property type="evidence" value="ECO:0007669"/>
    <property type="project" value="Ensembl"/>
</dbReference>
<evidence type="ECO:0000256" key="6">
    <source>
        <dbReference type="ARBA" id="ARBA00022840"/>
    </source>
</evidence>
<feature type="domain" description="Deoxynucleoside kinase" evidence="9">
    <location>
        <begin position="33"/>
        <end position="262"/>
    </location>
</feature>
<dbReference type="PANTHER" id="PTHR10513:SF8">
    <property type="entry name" value="DEOXYGUANOSINE KINASE, MITOCHONDRIAL"/>
    <property type="match status" value="1"/>
</dbReference>
<dbReference type="Gene3D" id="3.40.50.300">
    <property type="entry name" value="P-loop containing nucleotide triphosphate hydrolases"/>
    <property type="match status" value="1"/>
</dbReference>
<name>A0A8C3F680_CHRPI</name>
<dbReference type="FunFam" id="3.40.50.300:FF:000461">
    <property type="entry name" value="Deoxycytidine kinase"/>
    <property type="match status" value="1"/>
</dbReference>
<gene>
    <name evidence="10" type="primary">DGUOK</name>
</gene>
<evidence type="ECO:0000256" key="7">
    <source>
        <dbReference type="ARBA" id="ARBA00047656"/>
    </source>
</evidence>
<comment type="catalytic activity">
    <reaction evidence="7">
        <text>2'-deoxyguanosine + ATP = dGMP + ADP + H(+)</text>
        <dbReference type="Rhea" id="RHEA:19201"/>
        <dbReference type="ChEBI" id="CHEBI:15378"/>
        <dbReference type="ChEBI" id="CHEBI:17172"/>
        <dbReference type="ChEBI" id="CHEBI:30616"/>
        <dbReference type="ChEBI" id="CHEBI:57673"/>
        <dbReference type="ChEBI" id="CHEBI:456216"/>
        <dbReference type="EC" id="2.7.1.113"/>
    </reaction>
</comment>
<keyword evidence="11" id="KW-1185">Reference proteome</keyword>
<dbReference type="CDD" id="cd01673">
    <property type="entry name" value="dNK"/>
    <property type="match status" value="1"/>
</dbReference>
<organism evidence="10 11">
    <name type="scientific">Chrysemys picta bellii</name>
    <name type="common">Western painted turtle</name>
    <name type="synonym">Emys bellii</name>
    <dbReference type="NCBI Taxonomy" id="8478"/>
    <lineage>
        <taxon>Eukaryota</taxon>
        <taxon>Metazoa</taxon>
        <taxon>Chordata</taxon>
        <taxon>Craniata</taxon>
        <taxon>Vertebrata</taxon>
        <taxon>Euteleostomi</taxon>
        <taxon>Archelosauria</taxon>
        <taxon>Testudinata</taxon>
        <taxon>Testudines</taxon>
        <taxon>Cryptodira</taxon>
        <taxon>Durocryptodira</taxon>
        <taxon>Testudinoidea</taxon>
        <taxon>Emydidae</taxon>
        <taxon>Chrysemys</taxon>
    </lineage>
</organism>
<evidence type="ECO:0000256" key="5">
    <source>
        <dbReference type="ARBA" id="ARBA00022777"/>
    </source>
</evidence>
<evidence type="ECO:0000313" key="10">
    <source>
        <dbReference type="Ensembl" id="ENSCPBP00000003847.1"/>
    </source>
</evidence>
<dbReference type="InterPro" id="IPR031314">
    <property type="entry name" value="DNK_dom"/>
</dbReference>
<dbReference type="PANTHER" id="PTHR10513">
    <property type="entry name" value="DEOXYNUCLEOSIDE KINASE"/>
    <property type="match status" value="1"/>
</dbReference>
<sequence>MRPLLPLRLRRAAAGGLPRCFGMARRGGPAWRLSIEGNIAVGKSTFVRLLGKTFPEWQMATEPVAKWQKVQASSSREQTSSSQNFGNLLQMVYQEPSRWSYTFQTYSCMSRLKAQLEPLSEKLLKTWDPVQIFERSVYSDRYIFAKNLFELGHLTEIEWTIYQDLHTFLLQEFGDRIALHGFLYLQATPEKCLERLHRRGRPEEKAIQLEYLEQLHTQHENWLVKKTTEVHFENLRNAPVFVLDVNNDFEDDPAEQEELMRKPSVMYCPISLDCPCSNITLYSDPISSHKLISQVGSAIGQESSRCCVCMLVTVSSIQGWY</sequence>
<accession>A0A8C3F680</accession>
<dbReference type="GO" id="GO:0004136">
    <property type="term" value="F:deoxyadenosine kinase activity"/>
    <property type="evidence" value="ECO:0007669"/>
    <property type="project" value="UniProtKB-ARBA"/>
</dbReference>
<dbReference type="Proteomes" id="UP000694380">
    <property type="component" value="Unplaced"/>
</dbReference>
<dbReference type="AlphaFoldDB" id="A0A8C3F680"/>
<reference evidence="10" key="1">
    <citation type="submission" date="2025-08" db="UniProtKB">
        <authorList>
            <consortium name="Ensembl"/>
        </authorList>
    </citation>
    <scope>IDENTIFICATION</scope>
</reference>
<proteinExistence type="inferred from homology"/>
<dbReference type="Ensembl" id="ENSCPBT00000004695.1">
    <property type="protein sequence ID" value="ENSCPBP00000003847.1"/>
    <property type="gene ID" value="ENSCPBG00000003122.1"/>
</dbReference>
<dbReference type="GO" id="GO:0004137">
    <property type="term" value="F:deoxycytidine kinase activity"/>
    <property type="evidence" value="ECO:0007669"/>
    <property type="project" value="UniProtKB-EC"/>
</dbReference>
<dbReference type="Pfam" id="PF01712">
    <property type="entry name" value="dNK"/>
    <property type="match status" value="1"/>
</dbReference>
<evidence type="ECO:0000256" key="2">
    <source>
        <dbReference type="ARBA" id="ARBA00011738"/>
    </source>
</evidence>
<evidence type="ECO:0000256" key="1">
    <source>
        <dbReference type="ARBA" id="ARBA00007420"/>
    </source>
</evidence>
<dbReference type="SUPFAM" id="SSF52540">
    <property type="entry name" value="P-loop containing nucleoside triphosphate hydrolases"/>
    <property type="match status" value="1"/>
</dbReference>
<dbReference type="GeneTree" id="ENSGT00940000159627"/>
<protein>
    <submittedName>
        <fullName evidence="10">Deoxyguanosine kinase</fullName>
    </submittedName>
</protein>
<reference evidence="10" key="2">
    <citation type="submission" date="2025-09" db="UniProtKB">
        <authorList>
            <consortium name="Ensembl"/>
        </authorList>
    </citation>
    <scope>IDENTIFICATION</scope>
</reference>